<name>A0A645HK19_9ZZZZ</name>
<gene>
    <name evidence="1" type="ORF">SDC9_183993</name>
</gene>
<evidence type="ECO:0000313" key="1">
    <source>
        <dbReference type="EMBL" id="MPN36484.1"/>
    </source>
</evidence>
<reference evidence="1" key="1">
    <citation type="submission" date="2019-08" db="EMBL/GenBank/DDBJ databases">
        <authorList>
            <person name="Kucharzyk K."/>
            <person name="Murdoch R.W."/>
            <person name="Higgins S."/>
            <person name="Loffler F."/>
        </authorList>
    </citation>
    <scope>NUCLEOTIDE SEQUENCE</scope>
</reference>
<accession>A0A645HK19</accession>
<comment type="caution">
    <text evidence="1">The sequence shown here is derived from an EMBL/GenBank/DDBJ whole genome shotgun (WGS) entry which is preliminary data.</text>
</comment>
<protein>
    <submittedName>
        <fullName evidence="1">Uncharacterized protein</fullName>
    </submittedName>
</protein>
<proteinExistence type="predicted"/>
<sequence length="57" mass="6596">MRVDNPQHTFIFTTNTGDIQTVVLLVEHHFTNVGFIFFVCKLKHFHFFMGAGIQQGQ</sequence>
<dbReference type="EMBL" id="VSSQ01090638">
    <property type="protein sequence ID" value="MPN36484.1"/>
    <property type="molecule type" value="Genomic_DNA"/>
</dbReference>
<organism evidence="1">
    <name type="scientific">bioreactor metagenome</name>
    <dbReference type="NCBI Taxonomy" id="1076179"/>
    <lineage>
        <taxon>unclassified sequences</taxon>
        <taxon>metagenomes</taxon>
        <taxon>ecological metagenomes</taxon>
    </lineage>
</organism>
<dbReference type="AlphaFoldDB" id="A0A645HK19"/>